<reference evidence="2 3" key="1">
    <citation type="submission" date="2015-12" db="EMBL/GenBank/DDBJ databases">
        <title>Dictyostelia acquired genes for synthesis and detection of signals that induce cell-type specialization by lateral gene transfer from prokaryotes.</title>
        <authorList>
            <person name="Gloeckner G."/>
            <person name="Schaap P."/>
        </authorList>
    </citation>
    <scope>NUCLEOTIDE SEQUENCE [LARGE SCALE GENOMIC DNA]</scope>
    <source>
        <strain evidence="2 3">TK</strain>
    </source>
</reference>
<organism evidence="2 3">
    <name type="scientific">Tieghemostelium lacteum</name>
    <name type="common">Slime mold</name>
    <name type="synonym">Dictyostelium lacteum</name>
    <dbReference type="NCBI Taxonomy" id="361077"/>
    <lineage>
        <taxon>Eukaryota</taxon>
        <taxon>Amoebozoa</taxon>
        <taxon>Evosea</taxon>
        <taxon>Eumycetozoa</taxon>
        <taxon>Dictyostelia</taxon>
        <taxon>Dictyosteliales</taxon>
        <taxon>Raperosteliaceae</taxon>
        <taxon>Tieghemostelium</taxon>
    </lineage>
</organism>
<evidence type="ECO:0000313" key="3">
    <source>
        <dbReference type="Proteomes" id="UP000076078"/>
    </source>
</evidence>
<dbReference type="FunCoup" id="A0A151ZA87">
    <property type="interactions" value="738"/>
</dbReference>
<feature type="signal peptide" evidence="1">
    <location>
        <begin position="1"/>
        <end position="19"/>
    </location>
</feature>
<dbReference type="OrthoDB" id="19902at2759"/>
<accession>A0A151ZA87</accession>
<dbReference type="Pfam" id="PF25544">
    <property type="entry name" value="Ependymin_amoebozoa"/>
    <property type="match status" value="1"/>
</dbReference>
<keyword evidence="3" id="KW-1185">Reference proteome</keyword>
<sequence>MKLELLLLFVIVGSVLVKCESSDDDIFGSDTKQCFKSGYSTTLVAISYNAFYPSGNGNSSTISFAEKANTTVEFSSQRMRIDYKIAINGEKVMGSLWAYGQNNTMYVLQNGSCTQLPLSFPVPSEYPPYKEVGKTKFGKVKVEILSMPSEDGNSEGVVLYDKKRCAPLGIMTKNIDDSNPGYSIINFFNFKNKVDENDFTLPGECNQSFENLVNLSKNKIHNPKTTTPTIPHFVHVL</sequence>
<evidence type="ECO:0008006" key="4">
    <source>
        <dbReference type="Google" id="ProtNLM"/>
    </source>
</evidence>
<feature type="chain" id="PRO_5007593035" description="Carbohydrate binding domain-containing protein" evidence="1">
    <location>
        <begin position="20"/>
        <end position="237"/>
    </location>
</feature>
<proteinExistence type="predicted"/>
<dbReference type="EMBL" id="LODT01000035">
    <property type="protein sequence ID" value="KYQ90859.1"/>
    <property type="molecule type" value="Genomic_DNA"/>
</dbReference>
<dbReference type="OMA" id="EVEVWNI"/>
<dbReference type="InParanoid" id="A0A151ZA87"/>
<evidence type="ECO:0000313" key="2">
    <source>
        <dbReference type="EMBL" id="KYQ90859.1"/>
    </source>
</evidence>
<dbReference type="Proteomes" id="UP000076078">
    <property type="component" value="Unassembled WGS sequence"/>
</dbReference>
<comment type="caution">
    <text evidence="2">The sequence shown here is derived from an EMBL/GenBank/DDBJ whole genome shotgun (WGS) entry which is preliminary data.</text>
</comment>
<protein>
    <recommendedName>
        <fullName evidence="4">Carbohydrate binding domain-containing protein</fullName>
    </recommendedName>
</protein>
<evidence type="ECO:0000256" key="1">
    <source>
        <dbReference type="SAM" id="SignalP"/>
    </source>
</evidence>
<name>A0A151ZA87_TIELA</name>
<gene>
    <name evidence="2" type="ORF">DLAC_07729</name>
</gene>
<keyword evidence="1" id="KW-0732">Signal</keyword>
<dbReference type="InterPro" id="IPR040310">
    <property type="entry name" value="DDB_G0292248"/>
</dbReference>
<dbReference type="AlphaFoldDB" id="A0A151ZA87"/>
<dbReference type="PANTHER" id="PTHR31648">
    <property type="entry name" value="TRANSMEMBRANE PROTEIN-RELATED"/>
    <property type="match status" value="1"/>
</dbReference>